<reference evidence="1 2" key="1">
    <citation type="submission" date="2023-10" db="EMBL/GenBank/DDBJ databases">
        <title>Virgibacillus soli CC-YMP-6 genome.</title>
        <authorList>
            <person name="Miliotis G."/>
            <person name="Sengupta P."/>
            <person name="Hameed A."/>
            <person name="Chuvochina M."/>
            <person name="Mcdonagh F."/>
            <person name="Simpson A.C."/>
            <person name="Singh N.K."/>
            <person name="Rekha P.D."/>
            <person name="Raman K."/>
            <person name="Hugenholtz P."/>
            <person name="Venkateswaran K."/>
        </authorList>
    </citation>
    <scope>NUCLEOTIDE SEQUENCE [LARGE SCALE GENOMIC DNA]</scope>
    <source>
        <strain evidence="1 2">CC-YMP-6</strain>
    </source>
</reference>
<dbReference type="InterPro" id="IPR015424">
    <property type="entry name" value="PyrdxlP-dep_Trfase"/>
</dbReference>
<evidence type="ECO:0000313" key="1">
    <source>
        <dbReference type="EMBL" id="MDY0409354.1"/>
    </source>
</evidence>
<proteinExistence type="predicted"/>
<protein>
    <submittedName>
        <fullName evidence="1">Uncharacterized protein</fullName>
    </submittedName>
</protein>
<dbReference type="SUPFAM" id="SSF53383">
    <property type="entry name" value="PLP-dependent transferases"/>
    <property type="match status" value="1"/>
</dbReference>
<sequence length="80" mass="9578">MKGLKRFEEPIFVTQPKMPPMDMYVNYLREIWKNKYLTNNGPLHEEFREDLKAFLRVENIELLVNGHQALELAIKVGFER</sequence>
<organism evidence="1 2">
    <name type="scientific">Paracerasibacillus soli</name>
    <dbReference type="NCBI Taxonomy" id="480284"/>
    <lineage>
        <taxon>Bacteria</taxon>
        <taxon>Bacillati</taxon>
        <taxon>Bacillota</taxon>
        <taxon>Bacilli</taxon>
        <taxon>Bacillales</taxon>
        <taxon>Bacillaceae</taxon>
        <taxon>Paracerasibacillus</taxon>
    </lineage>
</organism>
<dbReference type="EMBL" id="JAWDIQ010000002">
    <property type="protein sequence ID" value="MDY0409354.1"/>
    <property type="molecule type" value="Genomic_DNA"/>
</dbReference>
<keyword evidence="2" id="KW-1185">Reference proteome</keyword>
<dbReference type="RefSeq" id="WP_320380151.1">
    <property type="nucleotide sequence ID" value="NZ_JAWDIQ010000002.1"/>
</dbReference>
<accession>A0ABU5CSK6</accession>
<gene>
    <name evidence="1" type="ORF">RWD45_13225</name>
</gene>
<dbReference type="Proteomes" id="UP001275315">
    <property type="component" value="Unassembled WGS sequence"/>
</dbReference>
<dbReference type="Gene3D" id="3.40.640.10">
    <property type="entry name" value="Type I PLP-dependent aspartate aminotransferase-like (Major domain)"/>
    <property type="match status" value="1"/>
</dbReference>
<evidence type="ECO:0000313" key="2">
    <source>
        <dbReference type="Proteomes" id="UP001275315"/>
    </source>
</evidence>
<name>A0ABU5CSK6_9BACI</name>
<dbReference type="InterPro" id="IPR015421">
    <property type="entry name" value="PyrdxlP-dep_Trfase_major"/>
</dbReference>
<comment type="caution">
    <text evidence="1">The sequence shown here is derived from an EMBL/GenBank/DDBJ whole genome shotgun (WGS) entry which is preliminary data.</text>
</comment>